<protein>
    <submittedName>
        <fullName evidence="1">Uncharacterized protein</fullName>
    </submittedName>
</protein>
<evidence type="ECO:0000313" key="1">
    <source>
        <dbReference type="EMBL" id="SQK76074.1"/>
    </source>
</evidence>
<reference evidence="1 2" key="1">
    <citation type="submission" date="2018-06" db="EMBL/GenBank/DDBJ databases">
        <authorList>
            <consortium name="Pathogen Informatics"/>
            <person name="Doyle S."/>
        </authorList>
    </citation>
    <scope>NUCLEOTIDE SEQUENCE [LARGE SCALE GENOMIC DNA]</scope>
    <source>
        <strain evidence="1 2">NCTC11468</strain>
    </source>
</reference>
<organism evidence="1 2">
    <name type="scientific">Tatumella ptyseos</name>
    <dbReference type="NCBI Taxonomy" id="82987"/>
    <lineage>
        <taxon>Bacteria</taxon>
        <taxon>Pseudomonadati</taxon>
        <taxon>Pseudomonadota</taxon>
        <taxon>Gammaproteobacteria</taxon>
        <taxon>Enterobacterales</taxon>
        <taxon>Erwiniaceae</taxon>
        <taxon>Tatumella</taxon>
    </lineage>
</organism>
<dbReference type="Proteomes" id="UP000248758">
    <property type="component" value="Chromosome 1"/>
</dbReference>
<sequence>MKKRLEITASEKCAPTVNSVDSFSCHCKYPRIVMQPRTFLHSAQNINTLPQLKLLPGP</sequence>
<accession>A0A2X5SL04</accession>
<name>A0A2X5SL04_9GAMM</name>
<evidence type="ECO:0000313" key="2">
    <source>
        <dbReference type="Proteomes" id="UP000248758"/>
    </source>
</evidence>
<dbReference type="AlphaFoldDB" id="A0A2X5SL04"/>
<dbReference type="EMBL" id="LS483499">
    <property type="protein sequence ID" value="SQK76074.1"/>
    <property type="molecule type" value="Genomic_DNA"/>
</dbReference>
<dbReference type="KEGG" id="tpty:NCTC11468_02891"/>
<gene>
    <name evidence="1" type="ORF">NCTC11468_02891</name>
</gene>
<proteinExistence type="predicted"/>